<dbReference type="PROSITE" id="PS50404">
    <property type="entry name" value="GST_NTER"/>
    <property type="match status" value="1"/>
</dbReference>
<dbReference type="SFLD" id="SFLDG00358">
    <property type="entry name" value="Main_(cytGST)"/>
    <property type="match status" value="1"/>
</dbReference>
<dbReference type="InterPro" id="IPR036249">
    <property type="entry name" value="Thioredoxin-like_sf"/>
</dbReference>
<dbReference type="PROSITE" id="PS51354">
    <property type="entry name" value="GLUTAREDOXIN_2"/>
    <property type="match status" value="1"/>
</dbReference>
<dbReference type="CDD" id="cd00570">
    <property type="entry name" value="GST_N_family"/>
    <property type="match status" value="1"/>
</dbReference>
<dbReference type="Gene3D" id="3.40.30.10">
    <property type="entry name" value="Glutaredoxin"/>
    <property type="match status" value="1"/>
</dbReference>
<dbReference type="Proteomes" id="UP000277580">
    <property type="component" value="Unassembled WGS sequence"/>
</dbReference>
<dbReference type="SUPFAM" id="SSF52833">
    <property type="entry name" value="Thioredoxin-like"/>
    <property type="match status" value="1"/>
</dbReference>
<dbReference type="InParanoid" id="A0A3N4KNH7"/>
<feature type="domain" description="GST N-terminal" evidence="1">
    <location>
        <begin position="2"/>
        <end position="81"/>
    </location>
</feature>
<dbReference type="InterPro" id="IPR040079">
    <property type="entry name" value="Glutathione_S-Trfase"/>
</dbReference>
<dbReference type="Gene3D" id="1.20.1050.10">
    <property type="match status" value="1"/>
</dbReference>
<evidence type="ECO:0000313" key="2">
    <source>
        <dbReference type="EMBL" id="RPB10949.1"/>
    </source>
</evidence>
<accession>A0A3N4KNH7</accession>
<dbReference type="OrthoDB" id="202840at2759"/>
<feature type="non-terminal residue" evidence="2">
    <location>
        <position position="1"/>
    </location>
</feature>
<dbReference type="STRING" id="1392247.A0A3N4KNH7"/>
<sequence length="210" mass="23758">MGKITLYTNHACPFAHRAHIALEELGLEFEEVIIDLDTPREPSYLEINPRGLVPTIKYDEHIITESSVITQFLADLKESHLLPASGTVDAALKRARIAFFVDTFNTKIISGLYGTLRADSEEEKIAKGTQFVEAIEKEIAPLLEGAGPFFGGSKELTLAEVRDSSDKSIWWWLFADWYRVGRLIRHHSWSGSTHLSRVRMVGYQILWGKD</sequence>
<protein>
    <submittedName>
        <fullName evidence="2">Thioredoxin-like protein</fullName>
    </submittedName>
</protein>
<dbReference type="InterPro" id="IPR050983">
    <property type="entry name" value="GST_Omega/HSP26"/>
</dbReference>
<reference evidence="2 3" key="1">
    <citation type="journal article" date="2018" name="Nat. Ecol. Evol.">
        <title>Pezizomycetes genomes reveal the molecular basis of ectomycorrhizal truffle lifestyle.</title>
        <authorList>
            <person name="Murat C."/>
            <person name="Payen T."/>
            <person name="Noel B."/>
            <person name="Kuo A."/>
            <person name="Morin E."/>
            <person name="Chen J."/>
            <person name="Kohler A."/>
            <person name="Krizsan K."/>
            <person name="Balestrini R."/>
            <person name="Da Silva C."/>
            <person name="Montanini B."/>
            <person name="Hainaut M."/>
            <person name="Levati E."/>
            <person name="Barry K.W."/>
            <person name="Belfiori B."/>
            <person name="Cichocki N."/>
            <person name="Clum A."/>
            <person name="Dockter R.B."/>
            <person name="Fauchery L."/>
            <person name="Guy J."/>
            <person name="Iotti M."/>
            <person name="Le Tacon F."/>
            <person name="Lindquist E.A."/>
            <person name="Lipzen A."/>
            <person name="Malagnac F."/>
            <person name="Mello A."/>
            <person name="Molinier V."/>
            <person name="Miyauchi S."/>
            <person name="Poulain J."/>
            <person name="Riccioni C."/>
            <person name="Rubini A."/>
            <person name="Sitrit Y."/>
            <person name="Splivallo R."/>
            <person name="Traeger S."/>
            <person name="Wang M."/>
            <person name="Zifcakova L."/>
            <person name="Wipf D."/>
            <person name="Zambonelli A."/>
            <person name="Paolocci F."/>
            <person name="Nowrousian M."/>
            <person name="Ottonello S."/>
            <person name="Baldrian P."/>
            <person name="Spatafora J.W."/>
            <person name="Henrissat B."/>
            <person name="Nagy L.G."/>
            <person name="Aury J.M."/>
            <person name="Wincker P."/>
            <person name="Grigoriev I.V."/>
            <person name="Bonfante P."/>
            <person name="Martin F.M."/>
        </authorList>
    </citation>
    <scope>NUCLEOTIDE SEQUENCE [LARGE SCALE GENOMIC DNA]</scope>
    <source>
        <strain evidence="2 3">CCBAS932</strain>
    </source>
</reference>
<dbReference type="Pfam" id="PF13409">
    <property type="entry name" value="GST_N_2"/>
    <property type="match status" value="1"/>
</dbReference>
<dbReference type="InterPro" id="IPR036282">
    <property type="entry name" value="Glutathione-S-Trfase_C_sf"/>
</dbReference>
<proteinExistence type="predicted"/>
<dbReference type="InterPro" id="IPR004045">
    <property type="entry name" value="Glutathione_S-Trfase_N"/>
</dbReference>
<dbReference type="SFLD" id="SFLDS00019">
    <property type="entry name" value="Glutathione_Transferase_(cytos"/>
    <property type="match status" value="1"/>
</dbReference>
<keyword evidence="3" id="KW-1185">Reference proteome</keyword>
<evidence type="ECO:0000313" key="3">
    <source>
        <dbReference type="Proteomes" id="UP000277580"/>
    </source>
</evidence>
<dbReference type="AlphaFoldDB" id="A0A3N4KNH7"/>
<gene>
    <name evidence="2" type="ORF">P167DRAFT_537235</name>
</gene>
<dbReference type="GO" id="GO:0005737">
    <property type="term" value="C:cytoplasm"/>
    <property type="evidence" value="ECO:0007669"/>
    <property type="project" value="TreeGrafter"/>
</dbReference>
<name>A0A3N4KNH7_9PEZI</name>
<dbReference type="PANTHER" id="PTHR43968">
    <property type="match status" value="1"/>
</dbReference>
<dbReference type="SUPFAM" id="SSF47616">
    <property type="entry name" value="GST C-terminal domain-like"/>
    <property type="match status" value="1"/>
</dbReference>
<organism evidence="2 3">
    <name type="scientific">Morchella conica CCBAS932</name>
    <dbReference type="NCBI Taxonomy" id="1392247"/>
    <lineage>
        <taxon>Eukaryota</taxon>
        <taxon>Fungi</taxon>
        <taxon>Dikarya</taxon>
        <taxon>Ascomycota</taxon>
        <taxon>Pezizomycotina</taxon>
        <taxon>Pezizomycetes</taxon>
        <taxon>Pezizales</taxon>
        <taxon>Morchellaceae</taxon>
        <taxon>Morchella</taxon>
    </lineage>
</organism>
<evidence type="ECO:0000259" key="1">
    <source>
        <dbReference type="PROSITE" id="PS50404"/>
    </source>
</evidence>
<dbReference type="EMBL" id="ML119139">
    <property type="protein sequence ID" value="RPB10949.1"/>
    <property type="molecule type" value="Genomic_DNA"/>
</dbReference>
<dbReference type="PANTHER" id="PTHR43968:SF8">
    <property type="entry name" value="S-TRANSFERASE, PUTATIVE (AFU_ORTHOLOGUE AFUA_2G00590)-RELATED"/>
    <property type="match status" value="1"/>
</dbReference>